<dbReference type="Gene3D" id="3.90.220.20">
    <property type="entry name" value="DNA methylase specificity domains"/>
    <property type="match status" value="1"/>
</dbReference>
<evidence type="ECO:0000256" key="2">
    <source>
        <dbReference type="ARBA" id="ARBA00023125"/>
    </source>
</evidence>
<name>A0A6N3KAH7_9ACTN</name>
<dbReference type="PROSITE" id="PS00092">
    <property type="entry name" value="N6_MTASE"/>
    <property type="match status" value="1"/>
</dbReference>
<keyword evidence="2" id="KW-0238">DNA-binding</keyword>
<reference evidence="4 5" key="1">
    <citation type="submission" date="2018-07" db="EMBL/GenBank/DDBJ databases">
        <authorList>
            <person name="Ye Y."/>
        </authorList>
    </citation>
    <scope>NUCLEOTIDE SEQUENCE [LARGE SCALE GENOMIC DNA]</scope>
    <source>
        <strain evidence="5">H14(2018)</strain>
    </source>
</reference>
<dbReference type="SUPFAM" id="SSF53335">
    <property type="entry name" value="S-adenosyl-L-methionine-dependent methyltransferases"/>
    <property type="match status" value="1"/>
</dbReference>
<keyword evidence="4" id="KW-0808">Transferase</keyword>
<dbReference type="GO" id="GO:0003677">
    <property type="term" value="F:DNA binding"/>
    <property type="evidence" value="ECO:0007669"/>
    <property type="project" value="UniProtKB-KW"/>
</dbReference>
<dbReference type="PANTHER" id="PTHR42998">
    <property type="entry name" value="TYPE I RESTRICTION ENZYME HINDVIIP M PROTEIN-RELATED"/>
    <property type="match status" value="1"/>
</dbReference>
<dbReference type="InterPro" id="IPR052916">
    <property type="entry name" value="Type-I_RE_MTase_Subunit"/>
</dbReference>
<evidence type="ECO:0000313" key="4">
    <source>
        <dbReference type="EMBL" id="AXH94697.1"/>
    </source>
</evidence>
<feature type="domain" description="DNA methylase adenine-specific" evidence="3">
    <location>
        <begin position="165"/>
        <end position="391"/>
    </location>
</feature>
<dbReference type="InterPro" id="IPR003356">
    <property type="entry name" value="DNA_methylase_A-5"/>
</dbReference>
<dbReference type="InterPro" id="IPR002052">
    <property type="entry name" value="DNA_methylase_N6_adenine_CS"/>
</dbReference>
<evidence type="ECO:0000256" key="1">
    <source>
        <dbReference type="ARBA" id="ARBA00022747"/>
    </source>
</evidence>
<gene>
    <name evidence="4" type="ORF">DVH21_28555</name>
</gene>
<dbReference type="InterPro" id="IPR029063">
    <property type="entry name" value="SAM-dependent_MTases_sf"/>
</dbReference>
<organism evidence="4 5">
    <name type="scientific">Micromonospora aurantiaca</name>
    <name type="common">nom. illeg.</name>
    <dbReference type="NCBI Taxonomy" id="47850"/>
    <lineage>
        <taxon>Bacteria</taxon>
        <taxon>Bacillati</taxon>
        <taxon>Actinomycetota</taxon>
        <taxon>Actinomycetes</taxon>
        <taxon>Micromonosporales</taxon>
        <taxon>Micromonosporaceae</taxon>
        <taxon>Micromonospora</taxon>
    </lineage>
</organism>
<accession>A0A6N3KAH7</accession>
<dbReference type="GO" id="GO:0009307">
    <property type="term" value="P:DNA restriction-modification system"/>
    <property type="evidence" value="ECO:0007669"/>
    <property type="project" value="UniProtKB-KW"/>
</dbReference>
<dbReference type="SUPFAM" id="SSF116734">
    <property type="entry name" value="DNA methylase specificity domain"/>
    <property type="match status" value="1"/>
</dbReference>
<evidence type="ECO:0000259" key="3">
    <source>
        <dbReference type="Pfam" id="PF02384"/>
    </source>
</evidence>
<dbReference type="GO" id="GO:0032259">
    <property type="term" value="P:methylation"/>
    <property type="evidence" value="ECO:0007669"/>
    <property type="project" value="UniProtKB-KW"/>
</dbReference>
<dbReference type="GO" id="GO:0008170">
    <property type="term" value="F:N-methyltransferase activity"/>
    <property type="evidence" value="ECO:0007669"/>
    <property type="project" value="InterPro"/>
</dbReference>
<keyword evidence="4" id="KW-0489">Methyltransferase</keyword>
<dbReference type="Proteomes" id="UP000253958">
    <property type="component" value="Chromosome"/>
</dbReference>
<dbReference type="PRINTS" id="PR00507">
    <property type="entry name" value="N12N6MTFRASE"/>
</dbReference>
<protein>
    <submittedName>
        <fullName evidence="4">SAM-dependent methyltransferase</fullName>
    </submittedName>
</protein>
<dbReference type="PANTHER" id="PTHR42998:SF1">
    <property type="entry name" value="TYPE I RESTRICTION ENZYME HINDI METHYLASE SUBUNIT"/>
    <property type="match status" value="1"/>
</dbReference>
<dbReference type="CDD" id="cd02440">
    <property type="entry name" value="AdoMet_MTases"/>
    <property type="match status" value="1"/>
</dbReference>
<dbReference type="AlphaFoldDB" id="A0A6N3KAH7"/>
<dbReference type="InterPro" id="IPR044946">
    <property type="entry name" value="Restrct_endonuc_typeI_TRD_sf"/>
</dbReference>
<sequence>MRNGAEATVAAHDIARLANVGRAAVSNWRRRFPDFPEPVGGSSASPLYALAEVEEWLTRHGKQFQLMPGDRVWQRVRGAVDDLRLGDLIGYLGAFLVFLQRDSRRWKTLARRSDEVIADELTGAIASTVPELPAGLTERLDAEWVGIVRLIADAADHQEHAELFDFLCDRYLQVHSRRHATVTPTHLAELMVRLADVSEGVVLDPACGIGTLLLAAHAGGAVALHGQEIDGTSARLAAARLLLHDSAINVSTGDSLRQDAFAELRADAVVCNPPFNERSWGYDELTSDPRWEYGLPPRGEPELAWVQHCLAHLKPGGRLVIMMPTSAASRRAGRRIRGNLLRSGALRAVISLSGAGPAATLAPDLWVLSRPDADQPPPSQVLMVDASNDSSFAEEAWQAFLADPDKPTFPLSRSMRIIDLLDDEVDVSPVRHLTSSVASADGGNYTPARTKFFTTNATLANTLPDLAASVERESLPMTTFGELIKAGVIVIHQAPLKMTTDCGETPVLTAKDLRIGRPPSGRTTIGPGAVIVEAGDVVAPMSSRDPVARVLTAGGAVLGPQLYLFRADPERVDPHFLAGFLRIAQSQSASRSSSLLVRTDARRASIPRLPLAEQRAYGEAFRRLTAFEDALRETAALGETLVRLGFAGLADGSLQSRPGTD</sequence>
<dbReference type="EMBL" id="CP031263">
    <property type="protein sequence ID" value="AXH94697.1"/>
    <property type="molecule type" value="Genomic_DNA"/>
</dbReference>
<evidence type="ECO:0000313" key="5">
    <source>
        <dbReference type="Proteomes" id="UP000253958"/>
    </source>
</evidence>
<keyword evidence="1" id="KW-0680">Restriction system</keyword>
<dbReference type="Gene3D" id="3.40.50.150">
    <property type="entry name" value="Vaccinia Virus protein VP39"/>
    <property type="match status" value="1"/>
</dbReference>
<dbReference type="Pfam" id="PF02384">
    <property type="entry name" value="N6_Mtase"/>
    <property type="match status" value="1"/>
</dbReference>
<dbReference type="REBASE" id="265191">
    <property type="entry name" value="M.MauH14ORF28555P"/>
</dbReference>
<reference evidence="4 5" key="2">
    <citation type="submission" date="2018-08" db="EMBL/GenBank/DDBJ databases">
        <title>Streptomyces kandeliansis sp. nov., an endophytic bacterium isolated from mangrove plant.</title>
        <authorList>
            <person name="Wang R."/>
        </authorList>
    </citation>
    <scope>NUCLEOTIDE SEQUENCE [LARGE SCALE GENOMIC DNA]</scope>
    <source>
        <strain evidence="5">H14(2018)</strain>
    </source>
</reference>
<proteinExistence type="predicted"/>